<protein>
    <recommendedName>
        <fullName evidence="4">DUF4203 domain-containing protein</fullName>
    </recommendedName>
</protein>
<organism evidence="2 3">
    <name type="scientific">Bacillus yunxiaonensis</name>
    <dbReference type="NCBI Taxonomy" id="3127665"/>
    <lineage>
        <taxon>Bacteria</taxon>
        <taxon>Bacillati</taxon>
        <taxon>Bacillota</taxon>
        <taxon>Bacilli</taxon>
        <taxon>Bacillales</taxon>
        <taxon>Bacillaceae</taxon>
        <taxon>Bacillus</taxon>
    </lineage>
</organism>
<reference evidence="2 3" key="1">
    <citation type="submission" date="2024-01" db="EMBL/GenBank/DDBJ databases">
        <title>Seven novel Bacillus-like species.</title>
        <authorList>
            <person name="Liu G."/>
        </authorList>
    </citation>
    <scope>NUCLEOTIDE SEQUENCE [LARGE SCALE GENOMIC DNA]</scope>
    <source>
        <strain evidence="2 3">FJAT-53711</strain>
    </source>
</reference>
<evidence type="ECO:0000256" key="1">
    <source>
        <dbReference type="SAM" id="Phobius"/>
    </source>
</evidence>
<dbReference type="EMBL" id="JBAWSV010000011">
    <property type="protein sequence ID" value="MEI4832192.1"/>
    <property type="molecule type" value="Genomic_DNA"/>
</dbReference>
<evidence type="ECO:0008006" key="4">
    <source>
        <dbReference type="Google" id="ProtNLM"/>
    </source>
</evidence>
<evidence type="ECO:0000313" key="3">
    <source>
        <dbReference type="Proteomes" id="UP001367922"/>
    </source>
</evidence>
<keyword evidence="1" id="KW-0472">Membrane</keyword>
<feature type="transmembrane region" description="Helical" evidence="1">
    <location>
        <begin position="42"/>
        <end position="61"/>
    </location>
</feature>
<dbReference type="RefSeq" id="WP_336484327.1">
    <property type="nucleotide sequence ID" value="NZ_JBAWSV010000011.1"/>
</dbReference>
<proteinExistence type="predicted"/>
<feature type="transmembrane region" description="Helical" evidence="1">
    <location>
        <begin position="155"/>
        <end position="173"/>
    </location>
</feature>
<keyword evidence="1" id="KW-1133">Transmembrane helix</keyword>
<keyword evidence="3" id="KW-1185">Reference proteome</keyword>
<gene>
    <name evidence="2" type="ORF">WAX78_22665</name>
</gene>
<name>A0ABU8G249_9BACI</name>
<sequence length="188" mass="20665">MKGQGGITMSTYTLTTLTLCFILVIVAAYISKSKGTLMEYMVFVMSFSMSIGLSIGFYLGIIFKGDLLYSALLAMLISGIVGLLVGLSFHLYPALEGMFSGLMAGMMGAMVTEMLNAQQAHSILLISILLTITITTSCIIQFLSKIFSSYIHRWFLFLLSVSIIILLTVFITFPDHNSPSSQHNQHIH</sequence>
<comment type="caution">
    <text evidence="2">The sequence shown here is derived from an EMBL/GenBank/DDBJ whole genome shotgun (WGS) entry which is preliminary data.</text>
</comment>
<dbReference type="Proteomes" id="UP001367922">
    <property type="component" value="Unassembled WGS sequence"/>
</dbReference>
<feature type="transmembrane region" description="Helical" evidence="1">
    <location>
        <begin position="67"/>
        <end position="87"/>
    </location>
</feature>
<keyword evidence="1" id="KW-0812">Transmembrane</keyword>
<accession>A0ABU8G249</accession>
<feature type="transmembrane region" description="Helical" evidence="1">
    <location>
        <begin position="123"/>
        <end position="143"/>
    </location>
</feature>
<evidence type="ECO:0000313" key="2">
    <source>
        <dbReference type="EMBL" id="MEI4832192.1"/>
    </source>
</evidence>
<feature type="transmembrane region" description="Helical" evidence="1">
    <location>
        <begin position="12"/>
        <end position="30"/>
    </location>
</feature>